<dbReference type="EMBL" id="JAESVB010000012">
    <property type="protein sequence ID" value="MCB8877273.1"/>
    <property type="molecule type" value="Genomic_DNA"/>
</dbReference>
<dbReference type="SUPFAM" id="SSF48008">
    <property type="entry name" value="GntR ligand-binding domain-like"/>
    <property type="match status" value="1"/>
</dbReference>
<reference evidence="5" key="1">
    <citation type="journal article" date="2021" name="Microorganisms">
        <title>Acidisoma silvae sp. nov. and Acidisomacellulosilytica sp. nov., Two Acidophilic Bacteria Isolated from Decaying Wood, Hydrolyzing Cellulose and Producing Poly-3-hydroxybutyrate.</title>
        <authorList>
            <person name="Mieszkin S."/>
            <person name="Pouder E."/>
            <person name="Uroz S."/>
            <person name="Simon-Colin C."/>
            <person name="Alain K."/>
        </authorList>
    </citation>
    <scope>NUCLEOTIDE SEQUENCE</scope>
    <source>
        <strain evidence="5">HW T2.11</strain>
    </source>
</reference>
<feature type="domain" description="HTH gntR-type" evidence="4">
    <location>
        <begin position="1"/>
        <end position="67"/>
    </location>
</feature>
<accession>A0A963YUH8</accession>
<dbReference type="InterPro" id="IPR036388">
    <property type="entry name" value="WH-like_DNA-bd_sf"/>
</dbReference>
<dbReference type="Gene3D" id="1.10.10.10">
    <property type="entry name" value="Winged helix-like DNA-binding domain superfamily/Winged helix DNA-binding domain"/>
    <property type="match status" value="1"/>
</dbReference>
<evidence type="ECO:0000313" key="5">
    <source>
        <dbReference type="EMBL" id="MCB8877273.1"/>
    </source>
</evidence>
<keyword evidence="6" id="KW-1185">Reference proteome</keyword>
<dbReference type="SMART" id="SM00895">
    <property type="entry name" value="FCD"/>
    <property type="match status" value="1"/>
</dbReference>
<evidence type="ECO:0000256" key="2">
    <source>
        <dbReference type="ARBA" id="ARBA00023125"/>
    </source>
</evidence>
<comment type="caution">
    <text evidence="5">The sequence shown here is derived from an EMBL/GenBank/DDBJ whole genome shotgun (WGS) entry which is preliminary data.</text>
</comment>
<dbReference type="Pfam" id="PF00392">
    <property type="entry name" value="GntR"/>
    <property type="match status" value="1"/>
</dbReference>
<gene>
    <name evidence="5" type="ORF">ASILVAE211_18900</name>
</gene>
<dbReference type="SUPFAM" id="SSF46785">
    <property type="entry name" value="Winged helix' DNA-binding domain"/>
    <property type="match status" value="1"/>
</dbReference>
<evidence type="ECO:0000256" key="3">
    <source>
        <dbReference type="ARBA" id="ARBA00023163"/>
    </source>
</evidence>
<keyword evidence="3" id="KW-0804">Transcription</keyword>
<keyword evidence="2" id="KW-0238">DNA-binding</keyword>
<evidence type="ECO:0000259" key="4">
    <source>
        <dbReference type="PROSITE" id="PS50949"/>
    </source>
</evidence>
<dbReference type="InterPro" id="IPR008920">
    <property type="entry name" value="TF_FadR/GntR_C"/>
</dbReference>
<dbReference type="AlphaFoldDB" id="A0A963YUH8"/>
<dbReference type="PANTHER" id="PTHR43537">
    <property type="entry name" value="TRANSCRIPTIONAL REGULATOR, GNTR FAMILY"/>
    <property type="match status" value="1"/>
</dbReference>
<protein>
    <submittedName>
        <fullName evidence="5">GntR family transcriptional regulator</fullName>
    </submittedName>
</protein>
<dbReference type="GO" id="GO:0003700">
    <property type="term" value="F:DNA-binding transcription factor activity"/>
    <property type="evidence" value="ECO:0007669"/>
    <property type="project" value="InterPro"/>
</dbReference>
<proteinExistence type="predicted"/>
<name>A0A963YUH8_9PROT</name>
<reference evidence="5" key="2">
    <citation type="submission" date="2021-01" db="EMBL/GenBank/DDBJ databases">
        <authorList>
            <person name="Mieszkin S."/>
            <person name="Pouder E."/>
            <person name="Alain K."/>
        </authorList>
    </citation>
    <scope>NUCLEOTIDE SEQUENCE</scope>
    <source>
        <strain evidence="5">HW T2.11</strain>
    </source>
</reference>
<dbReference type="Gene3D" id="1.20.120.530">
    <property type="entry name" value="GntR ligand-binding domain-like"/>
    <property type="match status" value="1"/>
</dbReference>
<evidence type="ECO:0000256" key="1">
    <source>
        <dbReference type="ARBA" id="ARBA00023015"/>
    </source>
</evidence>
<sequence>MTQMQDAEDRLRRMILDMEVGPGERLTERWMEGQLGASRTSIRAALFRLEAEGLVAREGRGWIVPPLDLEEIAQLFAYREVLEVSGLRRAHPDIIPAKIAEIERLLDETSADATPEQIDLAGRQFHLWVADLAQNEFISRGVADAMARLQRARWLEADAKHHGWEEHRAIVAAIHQFDMNRAVDLLESHLRDTCARLIDMLSTGRRTLRSRGIVLK</sequence>
<evidence type="ECO:0000313" key="6">
    <source>
        <dbReference type="Proteomes" id="UP000708298"/>
    </source>
</evidence>
<dbReference type="Proteomes" id="UP000708298">
    <property type="component" value="Unassembled WGS sequence"/>
</dbReference>
<dbReference type="PROSITE" id="PS50949">
    <property type="entry name" value="HTH_GNTR"/>
    <property type="match status" value="1"/>
</dbReference>
<dbReference type="InterPro" id="IPR011711">
    <property type="entry name" value="GntR_C"/>
</dbReference>
<dbReference type="Pfam" id="PF07729">
    <property type="entry name" value="FCD"/>
    <property type="match status" value="1"/>
</dbReference>
<dbReference type="GO" id="GO:0003677">
    <property type="term" value="F:DNA binding"/>
    <property type="evidence" value="ECO:0007669"/>
    <property type="project" value="UniProtKB-KW"/>
</dbReference>
<organism evidence="5 6">
    <name type="scientific">Acidisoma silvae</name>
    <dbReference type="NCBI Taxonomy" id="2802396"/>
    <lineage>
        <taxon>Bacteria</taxon>
        <taxon>Pseudomonadati</taxon>
        <taxon>Pseudomonadota</taxon>
        <taxon>Alphaproteobacteria</taxon>
        <taxon>Acetobacterales</taxon>
        <taxon>Acidocellaceae</taxon>
        <taxon>Acidisoma</taxon>
    </lineage>
</organism>
<dbReference type="SMART" id="SM00345">
    <property type="entry name" value="HTH_GNTR"/>
    <property type="match status" value="1"/>
</dbReference>
<keyword evidence="1" id="KW-0805">Transcription regulation</keyword>
<dbReference type="RefSeq" id="WP_227322928.1">
    <property type="nucleotide sequence ID" value="NZ_JAESVB010000012.1"/>
</dbReference>
<dbReference type="InterPro" id="IPR000524">
    <property type="entry name" value="Tscrpt_reg_HTH_GntR"/>
</dbReference>
<dbReference type="InterPro" id="IPR036390">
    <property type="entry name" value="WH_DNA-bd_sf"/>
</dbReference>
<dbReference type="PANTHER" id="PTHR43537:SF45">
    <property type="entry name" value="GNTR FAMILY REGULATORY PROTEIN"/>
    <property type="match status" value="1"/>
</dbReference>